<keyword evidence="1" id="KW-0812">Transmembrane</keyword>
<protein>
    <submittedName>
        <fullName evidence="2">Uncharacterized protein</fullName>
    </submittedName>
</protein>
<reference evidence="3" key="1">
    <citation type="journal article" date="2016" name="Genome Announc.">
        <title>Draft genome sequences of fungus Aspergillus calidoustus.</title>
        <authorList>
            <person name="Horn F."/>
            <person name="Linde J."/>
            <person name="Mattern D.J."/>
            <person name="Walther G."/>
            <person name="Guthke R."/>
            <person name="Scherlach K."/>
            <person name="Martin K."/>
            <person name="Brakhage A.A."/>
            <person name="Petzke L."/>
            <person name="Valiante V."/>
        </authorList>
    </citation>
    <scope>NUCLEOTIDE SEQUENCE [LARGE SCALE GENOMIC DNA]</scope>
    <source>
        <strain evidence="3">SF006504</strain>
    </source>
</reference>
<keyword evidence="1" id="KW-0472">Membrane</keyword>
<accession>A0A0U5GS45</accession>
<keyword evidence="1" id="KW-1133">Transmembrane helix</keyword>
<name>A0A0U5GS45_ASPCI</name>
<dbReference type="PANTHER" id="PTHR35394">
    <property type="entry name" value="DUF3176 DOMAIN-CONTAINING PROTEIN"/>
    <property type="match status" value="1"/>
</dbReference>
<keyword evidence="3" id="KW-1185">Reference proteome</keyword>
<dbReference type="OrthoDB" id="5376804at2759"/>
<gene>
    <name evidence="2" type="ORF">ASPCAL08210</name>
</gene>
<dbReference type="Pfam" id="PF11374">
    <property type="entry name" value="DUF3176"/>
    <property type="match status" value="1"/>
</dbReference>
<evidence type="ECO:0000313" key="2">
    <source>
        <dbReference type="EMBL" id="CEN61556.1"/>
    </source>
</evidence>
<dbReference type="AlphaFoldDB" id="A0A0U5GS45"/>
<dbReference type="Proteomes" id="UP000054771">
    <property type="component" value="Unassembled WGS sequence"/>
</dbReference>
<evidence type="ECO:0000313" key="3">
    <source>
        <dbReference type="Proteomes" id="UP000054771"/>
    </source>
</evidence>
<dbReference type="STRING" id="454130.A0A0U5GS45"/>
<proteinExistence type="predicted"/>
<organism evidence="2 3">
    <name type="scientific">Aspergillus calidoustus</name>
    <dbReference type="NCBI Taxonomy" id="454130"/>
    <lineage>
        <taxon>Eukaryota</taxon>
        <taxon>Fungi</taxon>
        <taxon>Dikarya</taxon>
        <taxon>Ascomycota</taxon>
        <taxon>Pezizomycotina</taxon>
        <taxon>Eurotiomycetes</taxon>
        <taxon>Eurotiomycetidae</taxon>
        <taxon>Eurotiales</taxon>
        <taxon>Aspergillaceae</taxon>
        <taxon>Aspergillus</taxon>
        <taxon>Aspergillus subgen. Nidulantes</taxon>
    </lineage>
</organism>
<evidence type="ECO:0000256" key="1">
    <source>
        <dbReference type="SAM" id="Phobius"/>
    </source>
</evidence>
<feature type="transmembrane region" description="Helical" evidence="1">
    <location>
        <begin position="186"/>
        <end position="209"/>
    </location>
</feature>
<dbReference type="InterPro" id="IPR021514">
    <property type="entry name" value="DUF3176"/>
</dbReference>
<dbReference type="PANTHER" id="PTHR35394:SF6">
    <property type="entry name" value="DUF3176 DOMAIN-CONTAINING PROTEIN"/>
    <property type="match status" value="1"/>
</dbReference>
<sequence length="282" mass="30778">MQLFDTASRGPLGSLFILLEHKGQSLVSLGALVIVLALIFDPFMQQLLRYPVREIEFVNSSSAAAPQTVVLLPEYLTADPRSIMYTGIWSEDFEYNGSSGFSEWGPSDIPETYGKPDNGAILKTPILDRIATVGLETVVQNIAASFTKAGLTSRTNATAAASAASANTATIRGTVRLTEIYVSVRWLWLVFPSALVALGLVFLGLTMLTNGRRGLRLWKSSILAILFHGLEGFMGEDEDEDDRFATDSRMDRAARGMEVSLEVVERRKGLVLNCSCVSYGLE</sequence>
<feature type="transmembrane region" description="Helical" evidence="1">
    <location>
        <begin position="26"/>
        <end position="44"/>
    </location>
</feature>
<dbReference type="EMBL" id="CDMC01000006">
    <property type="protein sequence ID" value="CEN61556.1"/>
    <property type="molecule type" value="Genomic_DNA"/>
</dbReference>